<evidence type="ECO:0000256" key="5">
    <source>
        <dbReference type="ARBA" id="ARBA00022989"/>
    </source>
</evidence>
<accession>A0A644XJ07</accession>
<feature type="transmembrane region" description="Helical" evidence="7">
    <location>
        <begin position="64"/>
        <end position="92"/>
    </location>
</feature>
<evidence type="ECO:0000256" key="1">
    <source>
        <dbReference type="ARBA" id="ARBA00004651"/>
    </source>
</evidence>
<dbReference type="InterPro" id="IPR036458">
    <property type="entry name" value="Na:dicarbo_symporter_sf"/>
</dbReference>
<feature type="transmembrane region" description="Helical" evidence="7">
    <location>
        <begin position="249"/>
        <end position="275"/>
    </location>
</feature>
<protein>
    <submittedName>
        <fullName evidence="8">C4-dicarboxylate transport protein</fullName>
    </submittedName>
</protein>
<evidence type="ECO:0000256" key="4">
    <source>
        <dbReference type="ARBA" id="ARBA00022692"/>
    </source>
</evidence>
<dbReference type="EMBL" id="VSSQ01002220">
    <property type="protein sequence ID" value="MPM14074.1"/>
    <property type="molecule type" value="Genomic_DNA"/>
</dbReference>
<name>A0A644XJ07_9ZZZZ</name>
<sequence>MNKNKKMSIVEIMLIALVASFIVGLIFMYAHDKLIKTGNDHIWETIYSIFFQDITVSGSKGVGIFYVIGTLFMNALRLTIVPLVFTSLILAMSSITDLKKLGRIAYKGVLGFLVMYVIGCIFAGSVAILARNLGWISVSSSITAETSNIVKVGTANPLSIFIAMVPQNLLGVLSDNNNVLAVVFIAVVLGISIGVLGEKTSRIKALVEEANEIIQLCIGFLINKIGPIAIFSLIVRAFAIYGLEQLKPVLIYVVVTIVVLLIYLIFGYSIIVAVTTKLNPFVFMKKMTKVALIAFSTASSSPALPLNLKTNTEELGISSEIANFILPLGMTINMNGTSIMHVIGTIFIATASGYTVTIPDVLMMSMLSILAAAGTPALPAAGTVLLFTVLNGMGYVNETALIIYSLILAINKPVEMVLTTLNVVGDATTSLIVANSENELDRDIYYDRKM</sequence>
<dbReference type="SUPFAM" id="SSF118215">
    <property type="entry name" value="Proton glutamate symport protein"/>
    <property type="match status" value="1"/>
</dbReference>
<dbReference type="PANTHER" id="PTHR42865">
    <property type="entry name" value="PROTON/GLUTAMATE-ASPARTATE SYMPORTER"/>
    <property type="match status" value="1"/>
</dbReference>
<keyword evidence="3" id="KW-1003">Cell membrane</keyword>
<feature type="transmembrane region" description="Helical" evidence="7">
    <location>
        <begin position="361"/>
        <end position="387"/>
    </location>
</feature>
<organism evidence="8">
    <name type="scientific">bioreactor metagenome</name>
    <dbReference type="NCBI Taxonomy" id="1076179"/>
    <lineage>
        <taxon>unclassified sequences</taxon>
        <taxon>metagenomes</taxon>
        <taxon>ecological metagenomes</taxon>
    </lineage>
</organism>
<dbReference type="PRINTS" id="PR00173">
    <property type="entry name" value="EDTRNSPORT"/>
</dbReference>
<dbReference type="InterPro" id="IPR001991">
    <property type="entry name" value="Na-dicarboxylate_symporter"/>
</dbReference>
<comment type="caution">
    <text evidence="8">The sequence shown here is derived from an EMBL/GenBank/DDBJ whole genome shotgun (WGS) entry which is preliminary data.</text>
</comment>
<dbReference type="Pfam" id="PF00375">
    <property type="entry name" value="SDF"/>
    <property type="match status" value="1"/>
</dbReference>
<evidence type="ECO:0000256" key="6">
    <source>
        <dbReference type="ARBA" id="ARBA00023136"/>
    </source>
</evidence>
<feature type="transmembrane region" description="Helical" evidence="7">
    <location>
        <begin position="12"/>
        <end position="30"/>
    </location>
</feature>
<dbReference type="AlphaFoldDB" id="A0A644XJ07"/>
<dbReference type="Gene3D" id="1.10.3860.10">
    <property type="entry name" value="Sodium:dicarboxylate symporter"/>
    <property type="match status" value="1"/>
</dbReference>
<comment type="subcellular location">
    <subcellularLocation>
        <location evidence="1">Cell membrane</location>
        <topology evidence="1">Multi-pass membrane protein</topology>
    </subcellularLocation>
</comment>
<dbReference type="GO" id="GO:0015293">
    <property type="term" value="F:symporter activity"/>
    <property type="evidence" value="ECO:0007669"/>
    <property type="project" value="UniProtKB-KW"/>
</dbReference>
<gene>
    <name evidence="8" type="primary">dctA_6</name>
    <name evidence="8" type="ORF">SDC9_60434</name>
</gene>
<proteinExistence type="predicted"/>
<dbReference type="PANTHER" id="PTHR42865:SF7">
    <property type="entry name" value="PROTON_GLUTAMATE-ASPARTATE SYMPORTER"/>
    <property type="match status" value="1"/>
</dbReference>
<feature type="transmembrane region" description="Helical" evidence="7">
    <location>
        <begin position="104"/>
        <end position="130"/>
    </location>
</feature>
<keyword evidence="5 7" id="KW-1133">Transmembrane helix</keyword>
<feature type="transmembrane region" description="Helical" evidence="7">
    <location>
        <begin position="218"/>
        <end position="243"/>
    </location>
</feature>
<keyword evidence="2" id="KW-0813">Transport</keyword>
<evidence type="ECO:0000256" key="7">
    <source>
        <dbReference type="SAM" id="Phobius"/>
    </source>
</evidence>
<keyword evidence="6 7" id="KW-0472">Membrane</keyword>
<evidence type="ECO:0000256" key="3">
    <source>
        <dbReference type="ARBA" id="ARBA00022475"/>
    </source>
</evidence>
<evidence type="ECO:0000313" key="8">
    <source>
        <dbReference type="EMBL" id="MPM14074.1"/>
    </source>
</evidence>
<evidence type="ECO:0000256" key="2">
    <source>
        <dbReference type="ARBA" id="ARBA00022448"/>
    </source>
</evidence>
<feature type="transmembrane region" description="Helical" evidence="7">
    <location>
        <begin position="179"/>
        <end position="197"/>
    </location>
</feature>
<reference evidence="8" key="1">
    <citation type="submission" date="2019-08" db="EMBL/GenBank/DDBJ databases">
        <authorList>
            <person name="Kucharzyk K."/>
            <person name="Murdoch R.W."/>
            <person name="Higgins S."/>
            <person name="Loffler F."/>
        </authorList>
    </citation>
    <scope>NUCLEOTIDE SEQUENCE</scope>
</reference>
<dbReference type="GO" id="GO:0005886">
    <property type="term" value="C:plasma membrane"/>
    <property type="evidence" value="ECO:0007669"/>
    <property type="project" value="UniProtKB-SubCell"/>
</dbReference>
<keyword evidence="4 7" id="KW-0812">Transmembrane</keyword>